<dbReference type="Proteomes" id="UP000283387">
    <property type="component" value="Unassembled WGS sequence"/>
</dbReference>
<gene>
    <name evidence="1" type="ORF">BC643_3299</name>
</gene>
<organism evidence="1 2">
    <name type="scientific">Mangrovibacterium diazotrophicum</name>
    <dbReference type="NCBI Taxonomy" id="1261403"/>
    <lineage>
        <taxon>Bacteria</taxon>
        <taxon>Pseudomonadati</taxon>
        <taxon>Bacteroidota</taxon>
        <taxon>Bacteroidia</taxon>
        <taxon>Marinilabiliales</taxon>
        <taxon>Prolixibacteraceae</taxon>
        <taxon>Mangrovibacterium</taxon>
    </lineage>
</organism>
<protein>
    <submittedName>
        <fullName evidence="1">Uncharacterized protein DUF4304</fullName>
    </submittedName>
</protein>
<name>A0A419VY67_9BACT</name>
<proteinExistence type="predicted"/>
<evidence type="ECO:0000313" key="2">
    <source>
        <dbReference type="Proteomes" id="UP000283387"/>
    </source>
</evidence>
<dbReference type="AlphaFoldDB" id="A0A419VY67"/>
<accession>A0A419VY67</accession>
<keyword evidence="2" id="KW-1185">Reference proteome</keyword>
<reference evidence="1 2" key="1">
    <citation type="submission" date="2018-09" db="EMBL/GenBank/DDBJ databases">
        <title>Genomic Encyclopedia of Archaeal and Bacterial Type Strains, Phase II (KMG-II): from individual species to whole genera.</title>
        <authorList>
            <person name="Goeker M."/>
        </authorList>
    </citation>
    <scope>NUCLEOTIDE SEQUENCE [LARGE SCALE GENOMIC DNA]</scope>
    <source>
        <strain evidence="1 2">DSM 27148</strain>
    </source>
</reference>
<dbReference type="InterPro" id="IPR025412">
    <property type="entry name" value="DUF4304"/>
</dbReference>
<dbReference type="EMBL" id="RAPN01000002">
    <property type="protein sequence ID" value="RKD88156.1"/>
    <property type="molecule type" value="Genomic_DNA"/>
</dbReference>
<comment type="caution">
    <text evidence="1">The sequence shown here is derived from an EMBL/GenBank/DDBJ whole genome shotgun (WGS) entry which is preliminary data.</text>
</comment>
<dbReference type="Pfam" id="PF14137">
    <property type="entry name" value="DUF4304"/>
    <property type="match status" value="1"/>
</dbReference>
<evidence type="ECO:0000313" key="1">
    <source>
        <dbReference type="EMBL" id="RKD88156.1"/>
    </source>
</evidence>
<sequence length="206" mass="24613">MCVVSAPFLTVFVLRTLTLFEIRNDNLQVTVNAKFKRMTAKDKQIEFIKSYLKPKLKEEGFRTSGQTWWKMKDDFFIVINLQNSQWNSKEEMSFCFNIGVGLTANLTDKKKVTHFDNLTPLREDSYLSKNRKKHKFRKEGWLDYLMTEKTDLNDFTKELKIDFEEDILPKLNGLQNIKDCLEFYRQFDIWGSNLQRKVNQLRQNEK</sequence>